<reference evidence="3" key="2">
    <citation type="submission" date="2020-10" db="UniProtKB">
        <authorList>
            <consortium name="WormBaseParasite"/>
        </authorList>
    </citation>
    <scope>IDENTIFICATION</scope>
</reference>
<evidence type="ECO:0000256" key="1">
    <source>
        <dbReference type="SAM" id="MobiDB-lite"/>
    </source>
</evidence>
<dbReference type="WBParaSite" id="Pan_g8027.t2">
    <property type="protein sequence ID" value="Pan_g8027.t2"/>
    <property type="gene ID" value="Pan_g8027"/>
</dbReference>
<dbReference type="AlphaFoldDB" id="A0A7E4W7L7"/>
<sequence>MNRRSDERKLADRLTVFFACPYRLKAREKASIRGDDTMTMIGTGRWLWFVVVRGAMTTTPIQSISRHTTKTSIGFIIHPFIDEDLDESRRPTLGRLVDFDIGQRSAGDDADCDGRDGAKPAGRPPKTSPVEEGPGVVKRGSADRRIDRRRRQPRPMPCTHSHDGHFRCQTLRQPSCQPAGTSDVPALPTKATKPMCMCVLSRCLEAPPAAREHWLFAACLPTSTADGRLDMTTDCPTCPIRSRLLFSPTSCFLQPSCLDDTRTLSFQGNEHSYSKNIKLITSSMVLSIMQNTPRSYPLKQVFKSIRPPFNDHVSHLAFIL</sequence>
<name>A0A7E4W7L7_PANRE</name>
<accession>A0A7E4W7L7</accession>
<organism evidence="2 3">
    <name type="scientific">Panagrellus redivivus</name>
    <name type="common">Microworm</name>
    <dbReference type="NCBI Taxonomy" id="6233"/>
    <lineage>
        <taxon>Eukaryota</taxon>
        <taxon>Metazoa</taxon>
        <taxon>Ecdysozoa</taxon>
        <taxon>Nematoda</taxon>
        <taxon>Chromadorea</taxon>
        <taxon>Rhabditida</taxon>
        <taxon>Tylenchina</taxon>
        <taxon>Panagrolaimomorpha</taxon>
        <taxon>Panagrolaimoidea</taxon>
        <taxon>Panagrolaimidae</taxon>
        <taxon>Panagrellus</taxon>
    </lineage>
</organism>
<keyword evidence="2" id="KW-1185">Reference proteome</keyword>
<evidence type="ECO:0000313" key="3">
    <source>
        <dbReference type="WBParaSite" id="Pan_g8027.t2"/>
    </source>
</evidence>
<protein>
    <submittedName>
        <fullName evidence="3">Secreted protein</fullName>
    </submittedName>
</protein>
<reference evidence="2" key="1">
    <citation type="journal article" date="2013" name="Genetics">
        <title>The draft genome and transcriptome of Panagrellus redivivus are shaped by the harsh demands of a free-living lifestyle.</title>
        <authorList>
            <person name="Srinivasan J."/>
            <person name="Dillman A.R."/>
            <person name="Macchietto M.G."/>
            <person name="Heikkinen L."/>
            <person name="Lakso M."/>
            <person name="Fracchia K.M."/>
            <person name="Antoshechkin I."/>
            <person name="Mortazavi A."/>
            <person name="Wong G."/>
            <person name="Sternberg P.W."/>
        </authorList>
    </citation>
    <scope>NUCLEOTIDE SEQUENCE [LARGE SCALE GENOMIC DNA]</scope>
    <source>
        <strain evidence="2">MT8872</strain>
    </source>
</reference>
<evidence type="ECO:0000313" key="2">
    <source>
        <dbReference type="Proteomes" id="UP000492821"/>
    </source>
</evidence>
<feature type="region of interest" description="Disordered" evidence="1">
    <location>
        <begin position="106"/>
        <end position="166"/>
    </location>
</feature>
<proteinExistence type="predicted"/>
<dbReference type="Proteomes" id="UP000492821">
    <property type="component" value="Unassembled WGS sequence"/>
</dbReference>